<keyword evidence="3" id="KW-1185">Reference proteome</keyword>
<dbReference type="Proteomes" id="UP000033608">
    <property type="component" value="Unassembled WGS sequence"/>
</dbReference>
<gene>
    <name evidence="1" type="ORF">VW29_03160</name>
    <name evidence="2" type="ORF">VW29_03285</name>
</gene>
<sequence>MGPLFSLPLVGRAGVGFYASRSEIVRKQRPTHDVIPAKAGIQFSSPPKLDPGLRRGDAAFVGACE</sequence>
<proteinExistence type="predicted"/>
<evidence type="ECO:0000313" key="1">
    <source>
        <dbReference type="EMBL" id="KKB86253.1"/>
    </source>
</evidence>
<reference evidence="2 3" key="1">
    <citation type="submission" date="2015-03" db="EMBL/GenBank/DDBJ databases">
        <authorList>
            <person name="Hassan Y.I."/>
            <person name="Lepp D."/>
            <person name="Zhou T."/>
        </authorList>
    </citation>
    <scope>NUCLEOTIDE SEQUENCE [LARGE SCALE GENOMIC DNA]</scope>
    <source>
        <strain evidence="2 3">DSM 17137</strain>
    </source>
</reference>
<name>A0A0F5LVS9_9HYPH</name>
<dbReference type="PATRIC" id="fig|1121477.3.peg.1692"/>
<dbReference type="EMBL" id="LAJF01000039">
    <property type="protein sequence ID" value="KKB86253.1"/>
    <property type="molecule type" value="Genomic_DNA"/>
</dbReference>
<accession>A0A0F5LVS9</accession>
<dbReference type="EMBL" id="LAJF01000039">
    <property type="protein sequence ID" value="KKB86274.1"/>
    <property type="molecule type" value="Genomic_DNA"/>
</dbReference>
<organism evidence="2 3">
    <name type="scientific">Devosia limi DSM 17137</name>
    <dbReference type="NCBI Taxonomy" id="1121477"/>
    <lineage>
        <taxon>Bacteria</taxon>
        <taxon>Pseudomonadati</taxon>
        <taxon>Pseudomonadota</taxon>
        <taxon>Alphaproteobacteria</taxon>
        <taxon>Hyphomicrobiales</taxon>
        <taxon>Devosiaceae</taxon>
        <taxon>Devosia</taxon>
    </lineage>
</organism>
<evidence type="ECO:0000313" key="3">
    <source>
        <dbReference type="Proteomes" id="UP000033608"/>
    </source>
</evidence>
<protein>
    <submittedName>
        <fullName evidence="2">Uncharacterized protein</fullName>
    </submittedName>
</protein>
<evidence type="ECO:0000313" key="2">
    <source>
        <dbReference type="EMBL" id="KKB86274.1"/>
    </source>
</evidence>
<dbReference type="AlphaFoldDB" id="A0A0F5LVS9"/>
<comment type="caution">
    <text evidence="2">The sequence shown here is derived from an EMBL/GenBank/DDBJ whole genome shotgun (WGS) entry which is preliminary data.</text>
</comment>